<keyword evidence="12" id="KW-1185">Reference proteome</keyword>
<comment type="caution">
    <text evidence="11">The sequence shown here is derived from an EMBL/GenBank/DDBJ whole genome shotgun (WGS) entry which is preliminary data.</text>
</comment>
<keyword evidence="6 9" id="KW-1133">Transmembrane helix</keyword>
<dbReference type="PANTHER" id="PTHR42982:SF1">
    <property type="entry name" value="SEC-INDEPENDENT PROTEIN TRANSLOCASE PROTEIN TATA"/>
    <property type="match status" value="1"/>
</dbReference>
<feature type="compositionally biased region" description="Basic and acidic residues" evidence="10">
    <location>
        <begin position="94"/>
        <end position="110"/>
    </location>
</feature>
<keyword evidence="8 9" id="KW-0472">Membrane</keyword>
<comment type="subunit">
    <text evidence="9">Forms a complex with TatC.</text>
</comment>
<dbReference type="NCBIfam" id="TIGR01411">
    <property type="entry name" value="tatAE"/>
    <property type="match status" value="1"/>
</dbReference>
<evidence type="ECO:0000256" key="7">
    <source>
        <dbReference type="ARBA" id="ARBA00023010"/>
    </source>
</evidence>
<dbReference type="InterPro" id="IPR003369">
    <property type="entry name" value="TatA/B/E"/>
</dbReference>
<dbReference type="GO" id="GO:0008320">
    <property type="term" value="F:protein transmembrane transporter activity"/>
    <property type="evidence" value="ECO:0007669"/>
    <property type="project" value="UniProtKB-UniRule"/>
</dbReference>
<keyword evidence="2 9" id="KW-0813">Transport</keyword>
<keyword evidence="3 9" id="KW-1003">Cell membrane</keyword>
<feature type="region of interest" description="Disordered" evidence="10">
    <location>
        <begin position="46"/>
        <end position="110"/>
    </location>
</feature>
<proteinExistence type="inferred from homology"/>
<comment type="similarity">
    <text evidence="9">Belongs to the TatA/E family.</text>
</comment>
<dbReference type="GO" id="GO:0033281">
    <property type="term" value="C:TAT protein transport complex"/>
    <property type="evidence" value="ECO:0007669"/>
    <property type="project" value="UniProtKB-UniRule"/>
</dbReference>
<evidence type="ECO:0000256" key="4">
    <source>
        <dbReference type="ARBA" id="ARBA00022692"/>
    </source>
</evidence>
<evidence type="ECO:0000256" key="1">
    <source>
        <dbReference type="ARBA" id="ARBA00004162"/>
    </source>
</evidence>
<dbReference type="Gene3D" id="1.20.5.3310">
    <property type="match status" value="1"/>
</dbReference>
<dbReference type="Proteomes" id="UP000215509">
    <property type="component" value="Unassembled WGS sequence"/>
</dbReference>
<dbReference type="PANTHER" id="PTHR42982">
    <property type="entry name" value="SEC-INDEPENDENT PROTEIN TRANSLOCASE PROTEIN TATA"/>
    <property type="match status" value="1"/>
</dbReference>
<dbReference type="InterPro" id="IPR006312">
    <property type="entry name" value="TatA/E"/>
</dbReference>
<dbReference type="Pfam" id="PF02416">
    <property type="entry name" value="TatA_B_E"/>
    <property type="match status" value="1"/>
</dbReference>
<evidence type="ECO:0000256" key="6">
    <source>
        <dbReference type="ARBA" id="ARBA00022989"/>
    </source>
</evidence>
<evidence type="ECO:0000256" key="10">
    <source>
        <dbReference type="SAM" id="MobiDB-lite"/>
    </source>
</evidence>
<keyword evidence="4 9" id="KW-0812">Transmembrane</keyword>
<organism evidence="11 12">
    <name type="scientific">Paenibacillus rigui</name>
    <dbReference type="NCBI Taxonomy" id="554312"/>
    <lineage>
        <taxon>Bacteria</taxon>
        <taxon>Bacillati</taxon>
        <taxon>Bacillota</taxon>
        <taxon>Bacilli</taxon>
        <taxon>Bacillales</taxon>
        <taxon>Paenibacillaceae</taxon>
        <taxon>Paenibacillus</taxon>
    </lineage>
</organism>
<comment type="subcellular location">
    <subcellularLocation>
        <location evidence="1 9">Cell membrane</location>
        <topology evidence="1 9">Single-pass membrane protein</topology>
    </subcellularLocation>
</comment>
<dbReference type="NCBIfam" id="NF011430">
    <property type="entry name" value="PRK14861.1"/>
    <property type="match status" value="1"/>
</dbReference>
<accession>A0A229USV0</accession>
<dbReference type="HAMAP" id="MF_00236">
    <property type="entry name" value="TatA_E"/>
    <property type="match status" value="1"/>
</dbReference>
<dbReference type="OrthoDB" id="9800908at2"/>
<name>A0A229USV0_9BACL</name>
<dbReference type="PRINTS" id="PR01506">
    <property type="entry name" value="TATBPROTEIN"/>
</dbReference>
<feature type="compositionally biased region" description="Basic and acidic residues" evidence="10">
    <location>
        <begin position="46"/>
        <end position="62"/>
    </location>
</feature>
<keyword evidence="5 9" id="KW-0653">Protein transport</keyword>
<comment type="function">
    <text evidence="9">Part of the twin-arginine translocation (Tat) system that transports large folded proteins containing a characteristic twin-arginine motif in their signal peptide across membranes. TatA could form the protein-conducting channel of the Tat system.</text>
</comment>
<dbReference type="GO" id="GO:0043953">
    <property type="term" value="P:protein transport by the Tat complex"/>
    <property type="evidence" value="ECO:0007669"/>
    <property type="project" value="UniProtKB-UniRule"/>
</dbReference>
<evidence type="ECO:0000256" key="2">
    <source>
        <dbReference type="ARBA" id="ARBA00022448"/>
    </source>
</evidence>
<feature type="compositionally biased region" description="Low complexity" evidence="10">
    <location>
        <begin position="75"/>
        <end position="90"/>
    </location>
</feature>
<sequence length="110" mass="11807">MFGNLGFTEILLIAIVALVIFGPHKLPELGRSLGKTMREFKNGARELMEDVRTPPEAERKDVTPSVAPSGTVQHASAAPKEQAAPAAANPTDTQQDKPVKPAADPRRLPE</sequence>
<evidence type="ECO:0000256" key="3">
    <source>
        <dbReference type="ARBA" id="ARBA00022475"/>
    </source>
</evidence>
<protein>
    <recommendedName>
        <fullName evidence="9">Sec-independent protein translocase protein TatA</fullName>
    </recommendedName>
</protein>
<reference evidence="11 12" key="1">
    <citation type="submission" date="2017-07" db="EMBL/GenBank/DDBJ databases">
        <title>Genome sequencing and assembly of Paenibacillus rigui.</title>
        <authorList>
            <person name="Mayilraj S."/>
        </authorList>
    </citation>
    <scope>NUCLEOTIDE SEQUENCE [LARGE SCALE GENOMIC DNA]</scope>
    <source>
        <strain evidence="11 12">JCM 16352</strain>
    </source>
</reference>
<evidence type="ECO:0000256" key="8">
    <source>
        <dbReference type="ARBA" id="ARBA00023136"/>
    </source>
</evidence>
<keyword evidence="7 9" id="KW-0811">Translocation</keyword>
<evidence type="ECO:0000313" key="11">
    <source>
        <dbReference type="EMBL" id="OXM86508.1"/>
    </source>
</evidence>
<dbReference type="RefSeq" id="WP_094014724.1">
    <property type="nucleotide sequence ID" value="NZ_NMQW01000014.1"/>
</dbReference>
<dbReference type="EMBL" id="NMQW01000014">
    <property type="protein sequence ID" value="OXM86508.1"/>
    <property type="molecule type" value="Genomic_DNA"/>
</dbReference>
<evidence type="ECO:0000256" key="5">
    <source>
        <dbReference type="ARBA" id="ARBA00022927"/>
    </source>
</evidence>
<feature type="transmembrane region" description="Helical" evidence="9">
    <location>
        <begin position="6"/>
        <end position="23"/>
    </location>
</feature>
<gene>
    <name evidence="9" type="primary">tatA</name>
    <name evidence="11" type="ORF">CF651_10070</name>
</gene>
<evidence type="ECO:0000256" key="9">
    <source>
        <dbReference type="HAMAP-Rule" id="MF_00236"/>
    </source>
</evidence>
<dbReference type="AlphaFoldDB" id="A0A229USV0"/>
<evidence type="ECO:0000313" key="12">
    <source>
        <dbReference type="Proteomes" id="UP000215509"/>
    </source>
</evidence>